<keyword evidence="5" id="KW-1185">Reference proteome</keyword>
<dbReference type="Proteomes" id="UP001596170">
    <property type="component" value="Unassembled WGS sequence"/>
</dbReference>
<evidence type="ECO:0000259" key="2">
    <source>
        <dbReference type="Pfam" id="PF03435"/>
    </source>
</evidence>
<protein>
    <submittedName>
        <fullName evidence="4">Saccharopine dehydrogenase family protein</fullName>
    </submittedName>
</protein>
<keyword evidence="1" id="KW-0560">Oxidoreductase</keyword>
<accession>A0ABW1LA02</accession>
<organism evidence="4 5">
    <name type="scientific">Paenisporosarcina macmurdoensis</name>
    <dbReference type="NCBI Taxonomy" id="212659"/>
    <lineage>
        <taxon>Bacteria</taxon>
        <taxon>Bacillati</taxon>
        <taxon>Bacillota</taxon>
        <taxon>Bacilli</taxon>
        <taxon>Bacillales</taxon>
        <taxon>Caryophanaceae</taxon>
        <taxon>Paenisporosarcina</taxon>
    </lineage>
</organism>
<dbReference type="RefSeq" id="WP_377735328.1">
    <property type="nucleotide sequence ID" value="NZ_JBHSRI010000025.1"/>
</dbReference>
<dbReference type="Gene3D" id="3.30.360.10">
    <property type="entry name" value="Dihydrodipicolinate Reductase, domain 2"/>
    <property type="match status" value="1"/>
</dbReference>
<dbReference type="InterPro" id="IPR032095">
    <property type="entry name" value="Sacchrp_dh-like_C"/>
</dbReference>
<sequence length="390" mass="42627">MHIVILGTGMIGTTVVCEIAKFDGIDSVTAVDVRQESIDKCLEIANNPKVVGKVATLESEEDIAKVLIDADVAVACLPHSLSLLAIKAAIASKCHLVDLVGSRFNEKRALHKEAQAAGVIIVPGCGVAPGITNFLAAQGIEMLDEADEAVMICGGIPRHPIPPLWYQVVFRLESVLGLYTKPALAVENGELVQLLPLTGLEKITFPEPVGVCESVITDAHSTAYVLKDKVKNLYERTVRYPGHWGKMNVLSELGFFDNDAISVGGLSITPRAFSEKILAPKMVGNTNEDITVLRVEVRGIKDGKSTKYTWQMVDFYDHGRRITSMAKTTAIPAALVAKWIALKKITETGVIPIETIIVRERFEPFINEMSRLGINIDFNEEVYIYGQSNW</sequence>
<comment type="caution">
    <text evidence="4">The sequence shown here is derived from an EMBL/GenBank/DDBJ whole genome shotgun (WGS) entry which is preliminary data.</text>
</comment>
<dbReference type="Pfam" id="PF03435">
    <property type="entry name" value="Sacchrp_dh_NADP"/>
    <property type="match status" value="1"/>
</dbReference>
<dbReference type="SUPFAM" id="SSF55347">
    <property type="entry name" value="Glyceraldehyde-3-phosphate dehydrogenase-like, C-terminal domain"/>
    <property type="match status" value="1"/>
</dbReference>
<dbReference type="InterPro" id="IPR005097">
    <property type="entry name" value="Sacchrp_dh_NADP-bd"/>
</dbReference>
<dbReference type="EMBL" id="JBHSRI010000025">
    <property type="protein sequence ID" value="MFC6040769.1"/>
    <property type="molecule type" value="Genomic_DNA"/>
</dbReference>
<feature type="domain" description="Saccharopine dehydrogenase NADP binding" evidence="2">
    <location>
        <begin position="3"/>
        <end position="122"/>
    </location>
</feature>
<dbReference type="PANTHER" id="PTHR11133">
    <property type="entry name" value="SACCHAROPINE DEHYDROGENASE"/>
    <property type="match status" value="1"/>
</dbReference>
<dbReference type="InterPro" id="IPR036291">
    <property type="entry name" value="NAD(P)-bd_dom_sf"/>
</dbReference>
<reference evidence="5" key="1">
    <citation type="journal article" date="2019" name="Int. J. Syst. Evol. Microbiol.">
        <title>The Global Catalogue of Microorganisms (GCM) 10K type strain sequencing project: providing services to taxonomists for standard genome sequencing and annotation.</title>
        <authorList>
            <consortium name="The Broad Institute Genomics Platform"/>
            <consortium name="The Broad Institute Genome Sequencing Center for Infectious Disease"/>
            <person name="Wu L."/>
            <person name="Ma J."/>
        </authorList>
    </citation>
    <scope>NUCLEOTIDE SEQUENCE [LARGE SCALE GENOMIC DNA]</scope>
    <source>
        <strain evidence="5">CCUG 54527</strain>
    </source>
</reference>
<proteinExistence type="predicted"/>
<evidence type="ECO:0000259" key="3">
    <source>
        <dbReference type="Pfam" id="PF16653"/>
    </source>
</evidence>
<evidence type="ECO:0000313" key="4">
    <source>
        <dbReference type="EMBL" id="MFC6040769.1"/>
    </source>
</evidence>
<evidence type="ECO:0000313" key="5">
    <source>
        <dbReference type="Proteomes" id="UP001596170"/>
    </source>
</evidence>
<dbReference type="InterPro" id="IPR051168">
    <property type="entry name" value="AASS"/>
</dbReference>
<dbReference type="SUPFAM" id="SSF51735">
    <property type="entry name" value="NAD(P)-binding Rossmann-fold domains"/>
    <property type="match status" value="1"/>
</dbReference>
<name>A0ABW1LA02_9BACL</name>
<dbReference type="Gene3D" id="3.40.50.720">
    <property type="entry name" value="NAD(P)-binding Rossmann-like Domain"/>
    <property type="match status" value="2"/>
</dbReference>
<gene>
    <name evidence="4" type="ORF">ACFPYN_15180</name>
</gene>
<dbReference type="PANTHER" id="PTHR11133:SF22">
    <property type="entry name" value="ALPHA-AMINOADIPIC SEMIALDEHYDE SYNTHASE, MITOCHONDRIAL"/>
    <property type="match status" value="1"/>
</dbReference>
<dbReference type="Pfam" id="PF16653">
    <property type="entry name" value="Sacchrp_dh_C"/>
    <property type="match status" value="1"/>
</dbReference>
<feature type="domain" description="Saccharopine dehydrogenase-like C-terminal" evidence="3">
    <location>
        <begin position="126"/>
        <end position="374"/>
    </location>
</feature>
<evidence type="ECO:0000256" key="1">
    <source>
        <dbReference type="ARBA" id="ARBA00023002"/>
    </source>
</evidence>